<dbReference type="Pfam" id="PF05721">
    <property type="entry name" value="PhyH"/>
    <property type="match status" value="1"/>
</dbReference>
<name>A0A5C6C6H1_9BACT</name>
<dbReference type="Gene3D" id="2.60.120.620">
    <property type="entry name" value="q2cbj1_9rhob like domain"/>
    <property type="match status" value="1"/>
</dbReference>
<keyword evidence="1" id="KW-0560">Oxidoreductase</keyword>
<accession>A0A5C6C6H1</accession>
<dbReference type="OrthoDB" id="9791262at2"/>
<protein>
    <submittedName>
        <fullName evidence="1">Phytanoyl-CoA dioxygenase (PhyH)</fullName>
    </submittedName>
</protein>
<organism evidence="1 2">
    <name type="scientific">Allorhodopirellula heiligendammensis</name>
    <dbReference type="NCBI Taxonomy" id="2714739"/>
    <lineage>
        <taxon>Bacteria</taxon>
        <taxon>Pseudomonadati</taxon>
        <taxon>Planctomycetota</taxon>
        <taxon>Planctomycetia</taxon>
        <taxon>Pirellulales</taxon>
        <taxon>Pirellulaceae</taxon>
        <taxon>Allorhodopirellula</taxon>
    </lineage>
</organism>
<reference evidence="1 2" key="1">
    <citation type="journal article" date="2020" name="Antonie Van Leeuwenhoek">
        <title>Rhodopirellula heiligendammensis sp. nov., Rhodopirellula pilleata sp. nov., and Rhodopirellula solitaria sp. nov. isolated from natural or artificial marine surfaces in Northern Germany and California, USA, and emended description of the genus Rhodopirellula.</title>
        <authorList>
            <person name="Kallscheuer N."/>
            <person name="Wiegand S."/>
            <person name="Jogler M."/>
            <person name="Boedeker C."/>
            <person name="Peeters S.H."/>
            <person name="Rast P."/>
            <person name="Heuer A."/>
            <person name="Jetten M.S.M."/>
            <person name="Rohde M."/>
            <person name="Jogler C."/>
        </authorList>
    </citation>
    <scope>NUCLEOTIDE SEQUENCE [LARGE SCALE GENOMIC DNA]</scope>
    <source>
        <strain evidence="1 2">Poly21</strain>
    </source>
</reference>
<keyword evidence="1" id="KW-0223">Dioxygenase</keyword>
<dbReference type="InterPro" id="IPR008775">
    <property type="entry name" value="Phytyl_CoA_dOase-like"/>
</dbReference>
<dbReference type="GO" id="GO:0016706">
    <property type="term" value="F:2-oxoglutarate-dependent dioxygenase activity"/>
    <property type="evidence" value="ECO:0007669"/>
    <property type="project" value="UniProtKB-ARBA"/>
</dbReference>
<sequence length="242" mass="27364">MPTRLLNRFGYRIVREVVSPADCEHLGDAITKLLSADAVSRIENRQGDIVGGRNLIEYDWLWEPWIRNIQIARMIRDYASPKACVVRVLYFDKPPGQGWALSLHRDRTIAVREHHLLPAPFAKPTCKAGVPHVEATDEVMSQMLTLRLHLDPMRADNGPLYIVPRSHLPPQNGGIEPAATEGIQTIYCRAGDVFAMRPLLSHGSHATDPNTEFRRRVLHVEIAPRDLLPAPYQWHTAKLLSL</sequence>
<evidence type="ECO:0000313" key="2">
    <source>
        <dbReference type="Proteomes" id="UP000319908"/>
    </source>
</evidence>
<evidence type="ECO:0000313" key="1">
    <source>
        <dbReference type="EMBL" id="TWU19662.1"/>
    </source>
</evidence>
<dbReference type="RefSeq" id="WP_146406431.1">
    <property type="nucleotide sequence ID" value="NZ_SJPU01000001.1"/>
</dbReference>
<proteinExistence type="predicted"/>
<gene>
    <name evidence="1" type="ORF">Poly21_18370</name>
</gene>
<dbReference type="SUPFAM" id="SSF51197">
    <property type="entry name" value="Clavaminate synthase-like"/>
    <property type="match status" value="1"/>
</dbReference>
<dbReference type="EMBL" id="SJPU01000001">
    <property type="protein sequence ID" value="TWU19662.1"/>
    <property type="molecule type" value="Genomic_DNA"/>
</dbReference>
<comment type="caution">
    <text evidence="1">The sequence shown here is derived from an EMBL/GenBank/DDBJ whole genome shotgun (WGS) entry which is preliminary data.</text>
</comment>
<dbReference type="AlphaFoldDB" id="A0A5C6C6H1"/>
<dbReference type="Proteomes" id="UP000319908">
    <property type="component" value="Unassembled WGS sequence"/>
</dbReference>
<keyword evidence="2" id="KW-1185">Reference proteome</keyword>